<gene>
    <name evidence="2" type="ORF">CASFOL_027763</name>
</gene>
<dbReference type="InterPro" id="IPR036047">
    <property type="entry name" value="F-box-like_dom_sf"/>
</dbReference>
<reference evidence="3" key="1">
    <citation type="journal article" date="2024" name="IScience">
        <title>Strigolactones Initiate the Formation of Haustorium-like Structures in Castilleja.</title>
        <authorList>
            <person name="Buerger M."/>
            <person name="Peterson D."/>
            <person name="Chory J."/>
        </authorList>
    </citation>
    <scope>NUCLEOTIDE SEQUENCE [LARGE SCALE GENOMIC DNA]</scope>
</reference>
<dbReference type="InterPro" id="IPR006527">
    <property type="entry name" value="F-box-assoc_dom_typ1"/>
</dbReference>
<dbReference type="InterPro" id="IPR050796">
    <property type="entry name" value="SCF_F-box_component"/>
</dbReference>
<dbReference type="Pfam" id="PF00646">
    <property type="entry name" value="F-box"/>
    <property type="match status" value="1"/>
</dbReference>
<proteinExistence type="predicted"/>
<name>A0ABD3CGU4_9LAMI</name>
<dbReference type="Proteomes" id="UP001632038">
    <property type="component" value="Unassembled WGS sequence"/>
</dbReference>
<dbReference type="SUPFAM" id="SSF81383">
    <property type="entry name" value="F-box domain"/>
    <property type="match status" value="1"/>
</dbReference>
<dbReference type="Gene3D" id="1.20.1280.50">
    <property type="match status" value="1"/>
</dbReference>
<comment type="caution">
    <text evidence="2">The sequence shown here is derived from an EMBL/GenBank/DDBJ whole genome shotgun (WGS) entry which is preliminary data.</text>
</comment>
<evidence type="ECO:0000313" key="3">
    <source>
        <dbReference type="Proteomes" id="UP001632038"/>
    </source>
</evidence>
<dbReference type="PANTHER" id="PTHR31672:SF13">
    <property type="entry name" value="F-BOX PROTEIN CPR30-LIKE"/>
    <property type="match status" value="1"/>
</dbReference>
<keyword evidence="3" id="KW-1185">Reference proteome</keyword>
<feature type="domain" description="F-box" evidence="1">
    <location>
        <begin position="23"/>
        <end position="62"/>
    </location>
</feature>
<sequence>MDPKRNRKNSKSPTGDVMADCVLPEDIMLCIFTRLPVKSIHRFKSVCKPLREVLSSPAFAKMHRAQFPLNPENQSVIICNQTGKFDHTTISLLKIDSDLEKKPIPPSQVYYIPKPIEFVGCCNGLICLSFLDQQIALWNPALNNMSMLLPLPDLEVEDPETVSIGFGYNEEDDDFKVIIIVESKIDENLSVLVYSANSNSWSKIDLGFHFSVVMCTNNVIVNGCPYWDSWVDEKLVLVCFDVRKMVFKILPWPSRYDTEFRRYAVRGLEGRREYRVDQEMQFWIVGVECVESGWVVGGVCEEWEDCYRGSFEDGKLYVFDTENGNVVIDEVGNEWWSSYVCGDYTESLAYIKGMEKQGSVILTKTKRDPLNRFFII</sequence>
<dbReference type="EMBL" id="JAVIJP010000036">
    <property type="protein sequence ID" value="KAL3628717.1"/>
    <property type="molecule type" value="Genomic_DNA"/>
</dbReference>
<evidence type="ECO:0000313" key="2">
    <source>
        <dbReference type="EMBL" id="KAL3628717.1"/>
    </source>
</evidence>
<dbReference type="NCBIfam" id="TIGR01640">
    <property type="entry name" value="F_box_assoc_1"/>
    <property type="match status" value="1"/>
</dbReference>
<dbReference type="Pfam" id="PF07734">
    <property type="entry name" value="FBA_1"/>
    <property type="match status" value="1"/>
</dbReference>
<organism evidence="2 3">
    <name type="scientific">Castilleja foliolosa</name>
    <dbReference type="NCBI Taxonomy" id="1961234"/>
    <lineage>
        <taxon>Eukaryota</taxon>
        <taxon>Viridiplantae</taxon>
        <taxon>Streptophyta</taxon>
        <taxon>Embryophyta</taxon>
        <taxon>Tracheophyta</taxon>
        <taxon>Spermatophyta</taxon>
        <taxon>Magnoliopsida</taxon>
        <taxon>eudicotyledons</taxon>
        <taxon>Gunneridae</taxon>
        <taxon>Pentapetalae</taxon>
        <taxon>asterids</taxon>
        <taxon>lamiids</taxon>
        <taxon>Lamiales</taxon>
        <taxon>Orobanchaceae</taxon>
        <taxon>Pedicularideae</taxon>
        <taxon>Castillejinae</taxon>
        <taxon>Castilleja</taxon>
    </lineage>
</organism>
<accession>A0ABD3CGU4</accession>
<dbReference type="PANTHER" id="PTHR31672">
    <property type="entry name" value="BNACNNG10540D PROTEIN"/>
    <property type="match status" value="1"/>
</dbReference>
<evidence type="ECO:0000259" key="1">
    <source>
        <dbReference type="SMART" id="SM00256"/>
    </source>
</evidence>
<dbReference type="SMART" id="SM00256">
    <property type="entry name" value="FBOX"/>
    <property type="match status" value="1"/>
</dbReference>
<dbReference type="InterPro" id="IPR001810">
    <property type="entry name" value="F-box_dom"/>
</dbReference>
<dbReference type="AlphaFoldDB" id="A0ABD3CGU4"/>
<protein>
    <recommendedName>
        <fullName evidence="1">F-box domain-containing protein</fullName>
    </recommendedName>
</protein>
<dbReference type="InterPro" id="IPR017451">
    <property type="entry name" value="F-box-assoc_interact_dom"/>
</dbReference>